<feature type="signal peptide" evidence="1">
    <location>
        <begin position="1"/>
        <end position="29"/>
    </location>
</feature>
<keyword evidence="3" id="KW-0449">Lipoprotein</keyword>
<dbReference type="OrthoDB" id="9814639at2"/>
<reference evidence="4" key="1">
    <citation type="submission" date="2016-09" db="EMBL/GenBank/DDBJ databases">
        <authorList>
            <person name="Varghese N."/>
            <person name="Submissions S."/>
        </authorList>
    </citation>
    <scope>NUCLEOTIDE SEQUENCE [LARGE SCALE GENOMIC DNA]</scope>
    <source>
        <strain evidence="4">ANC 4667</strain>
    </source>
</reference>
<dbReference type="GO" id="GO:0016810">
    <property type="term" value="F:hydrolase activity, acting on carbon-nitrogen (but not peptide) bonds"/>
    <property type="evidence" value="ECO:0007669"/>
    <property type="project" value="InterPro"/>
</dbReference>
<proteinExistence type="predicted"/>
<sequence>MNNFKNLYQNRLSRCLYWSLGCLPLSTQAADLVQIKQHPIDAIVQQNMTQKSVAPPFKKTGKIDQMRIMHIDIDYVYDKDKAQQKKNLQTLLQRINKIQPNTIFLQAFADPDANGSADQVYFKNRHIPSRDNLFPVLVSQIRSKTQVKHIYAWLPLMAWEFPKSYKLTYVSHYDGGKQGYIRVSPFDPKNLQYVSEIFVDFIKSNAVDGVLYHDDVTLNDYEDSSAPAQNMYRAWGFGADQLLKQPRQSKQLEFAKFKTAYLDQFAAGITKIIKQQQPHLLTARNMYAPVVLEPHSENWFSQSMPSTYQYYDYNAIMAMPYMEEADDHQQFYLDLVKRSKKYDPDLSHTIFELQALNWRNNQKLSTEEIVDTIKFLEKHGVKHIGYYPDDFVEEHPQPSKLKSAFLTGD</sequence>
<feature type="domain" description="Poly-beta-1,6-N-acetyl-D-glucosamine N-deacetylase PgaB C-terminal" evidence="2">
    <location>
        <begin position="70"/>
        <end position="387"/>
    </location>
</feature>
<dbReference type="STRING" id="1226327.SAMN05421732_106141"/>
<dbReference type="Gene3D" id="3.20.20.80">
    <property type="entry name" value="Glycosidases"/>
    <property type="match status" value="1"/>
</dbReference>
<dbReference type="Pfam" id="PF14883">
    <property type="entry name" value="GHL13"/>
    <property type="match status" value="1"/>
</dbReference>
<protein>
    <submittedName>
        <fullName evidence="3">Biofilm PGA synthesis lipoprotein PgaB</fullName>
    </submittedName>
</protein>
<feature type="chain" id="PRO_5017393436" evidence="1">
    <location>
        <begin position="30"/>
        <end position="409"/>
    </location>
</feature>
<dbReference type="Proteomes" id="UP000243468">
    <property type="component" value="Unassembled WGS sequence"/>
</dbReference>
<dbReference type="InterPro" id="IPR023854">
    <property type="entry name" value="PGA_deacetylase_PgaB"/>
</dbReference>
<dbReference type="NCBIfam" id="TIGR03938">
    <property type="entry name" value="deacetyl_PgaB"/>
    <property type="match status" value="1"/>
</dbReference>
<keyword evidence="1" id="KW-0732">Signal</keyword>
<dbReference type="AlphaFoldDB" id="A0A1G6LHI3"/>
<name>A0A1G6LHI3_9GAMM</name>
<organism evidence="3 4">
    <name type="scientific">Acinetobacter kookii</name>
    <dbReference type="NCBI Taxonomy" id="1226327"/>
    <lineage>
        <taxon>Bacteria</taxon>
        <taxon>Pseudomonadati</taxon>
        <taxon>Pseudomonadota</taxon>
        <taxon>Gammaproteobacteria</taxon>
        <taxon>Moraxellales</taxon>
        <taxon>Moraxellaceae</taxon>
        <taxon>Acinetobacter</taxon>
    </lineage>
</organism>
<evidence type="ECO:0000259" key="2">
    <source>
        <dbReference type="Pfam" id="PF14883"/>
    </source>
</evidence>
<accession>A0A1G6LHI3</accession>
<evidence type="ECO:0000313" key="3">
    <source>
        <dbReference type="EMBL" id="SDC42225.1"/>
    </source>
</evidence>
<dbReference type="InterPro" id="IPR032772">
    <property type="entry name" value="PGA_deacetylase_PgaB_C"/>
</dbReference>
<keyword evidence="4" id="KW-1185">Reference proteome</keyword>
<dbReference type="EMBL" id="FMYO01000006">
    <property type="protein sequence ID" value="SDC42225.1"/>
    <property type="molecule type" value="Genomic_DNA"/>
</dbReference>
<dbReference type="GO" id="GO:0043708">
    <property type="term" value="P:cell adhesion involved in biofilm formation"/>
    <property type="evidence" value="ECO:0007669"/>
    <property type="project" value="InterPro"/>
</dbReference>
<evidence type="ECO:0000256" key="1">
    <source>
        <dbReference type="SAM" id="SignalP"/>
    </source>
</evidence>
<gene>
    <name evidence="3" type="ORF">SAMN05421732_106141</name>
</gene>
<evidence type="ECO:0000313" key="4">
    <source>
        <dbReference type="Proteomes" id="UP000243468"/>
    </source>
</evidence>